<keyword evidence="2" id="KW-1185">Reference proteome</keyword>
<organism evidence="1 2">
    <name type="scientific">Lithospermum erythrorhizon</name>
    <name type="common">Purple gromwell</name>
    <name type="synonym">Lithospermum officinale var. erythrorhizon</name>
    <dbReference type="NCBI Taxonomy" id="34254"/>
    <lineage>
        <taxon>Eukaryota</taxon>
        <taxon>Viridiplantae</taxon>
        <taxon>Streptophyta</taxon>
        <taxon>Embryophyta</taxon>
        <taxon>Tracheophyta</taxon>
        <taxon>Spermatophyta</taxon>
        <taxon>Magnoliopsida</taxon>
        <taxon>eudicotyledons</taxon>
        <taxon>Gunneridae</taxon>
        <taxon>Pentapetalae</taxon>
        <taxon>asterids</taxon>
        <taxon>lamiids</taxon>
        <taxon>Boraginales</taxon>
        <taxon>Boraginaceae</taxon>
        <taxon>Boraginoideae</taxon>
        <taxon>Lithospermeae</taxon>
        <taxon>Lithospermum</taxon>
    </lineage>
</organism>
<gene>
    <name evidence="1" type="ORF">LIER_43032</name>
</gene>
<dbReference type="EMBL" id="BAABME010032294">
    <property type="protein sequence ID" value="GAA0148996.1"/>
    <property type="molecule type" value="Genomic_DNA"/>
</dbReference>
<evidence type="ECO:0000313" key="2">
    <source>
        <dbReference type="Proteomes" id="UP001454036"/>
    </source>
</evidence>
<evidence type="ECO:0000313" key="1">
    <source>
        <dbReference type="EMBL" id="GAA0148996.1"/>
    </source>
</evidence>
<dbReference type="AlphaFoldDB" id="A0AAV3PCI4"/>
<dbReference type="Proteomes" id="UP001454036">
    <property type="component" value="Unassembled WGS sequence"/>
</dbReference>
<reference evidence="1 2" key="1">
    <citation type="submission" date="2024-01" db="EMBL/GenBank/DDBJ databases">
        <title>The complete chloroplast genome sequence of Lithospermum erythrorhizon: insights into the phylogenetic relationship among Boraginaceae species and the maternal lineages of purple gromwells.</title>
        <authorList>
            <person name="Okada T."/>
            <person name="Watanabe K."/>
        </authorList>
    </citation>
    <scope>NUCLEOTIDE SEQUENCE [LARGE SCALE GENOMIC DNA]</scope>
</reference>
<accession>A0AAV3PCI4</accession>
<proteinExistence type="predicted"/>
<sequence length="138" mass="16640">MLADDNCLLCQGQETRQHLFFGIPFSSIVWRKLLHNLKEYHVPQTWEAEAEWFMNKGMDKSFGERLRRMCAAAAIYYIWLERNRRIFYDTRQEAEVVAVKFVYAVRCSVNNWRGIARNKANWKIYIDWGFDFAIFDKR</sequence>
<protein>
    <submittedName>
        <fullName evidence="1">Uncharacterized protein</fullName>
    </submittedName>
</protein>
<comment type="caution">
    <text evidence="1">The sequence shown here is derived from an EMBL/GenBank/DDBJ whole genome shotgun (WGS) entry which is preliminary data.</text>
</comment>
<name>A0AAV3PCI4_LITER</name>